<feature type="compositionally biased region" description="Polar residues" evidence="1">
    <location>
        <begin position="15"/>
        <end position="30"/>
    </location>
</feature>
<proteinExistence type="predicted"/>
<accession>B7PM83</accession>
<reference evidence="2 4" key="1">
    <citation type="submission" date="2008-03" db="EMBL/GenBank/DDBJ databases">
        <title>Annotation of Ixodes scapularis.</title>
        <authorList>
            <consortium name="Ixodes scapularis Genome Project Consortium"/>
            <person name="Caler E."/>
            <person name="Hannick L.I."/>
            <person name="Bidwell S."/>
            <person name="Joardar V."/>
            <person name="Thiagarajan M."/>
            <person name="Amedeo P."/>
            <person name="Galinsky K.J."/>
            <person name="Schobel S."/>
            <person name="Inman J."/>
            <person name="Hostetler J."/>
            <person name="Miller J."/>
            <person name="Hammond M."/>
            <person name="Megy K."/>
            <person name="Lawson D."/>
            <person name="Kodira C."/>
            <person name="Sutton G."/>
            <person name="Meyer J."/>
            <person name="Hill C.A."/>
            <person name="Birren B."/>
            <person name="Nene V."/>
            <person name="Collins F."/>
            <person name="Alarcon-Chaidez F."/>
            <person name="Wikel S."/>
            <person name="Strausberg R."/>
        </authorList>
    </citation>
    <scope>NUCLEOTIDE SEQUENCE [LARGE SCALE GENOMIC DNA]</scope>
    <source>
        <strain evidence="4">Wikel</strain>
        <strain evidence="2">Wikel colony</strain>
    </source>
</reference>
<dbReference type="EnsemblMetazoa" id="ISCW018593-RA">
    <property type="protein sequence ID" value="ISCW018593-PA"/>
    <property type="gene ID" value="ISCW018593"/>
</dbReference>
<evidence type="ECO:0000313" key="3">
    <source>
        <dbReference type="EnsemblMetazoa" id="ISCW018593-PA"/>
    </source>
</evidence>
<evidence type="ECO:0000313" key="2">
    <source>
        <dbReference type="EMBL" id="EEC07705.1"/>
    </source>
</evidence>
<dbReference type="InParanoid" id="B7PM83"/>
<name>B7PM83_IXOSC</name>
<dbReference type="EMBL" id="ABJB010161929">
    <property type="status" value="NOT_ANNOTATED_CDS"/>
    <property type="molecule type" value="Genomic_DNA"/>
</dbReference>
<organism>
    <name type="scientific">Ixodes scapularis</name>
    <name type="common">Black-legged tick</name>
    <name type="synonym">Deer tick</name>
    <dbReference type="NCBI Taxonomy" id="6945"/>
    <lineage>
        <taxon>Eukaryota</taxon>
        <taxon>Metazoa</taxon>
        <taxon>Ecdysozoa</taxon>
        <taxon>Arthropoda</taxon>
        <taxon>Chelicerata</taxon>
        <taxon>Arachnida</taxon>
        <taxon>Acari</taxon>
        <taxon>Parasitiformes</taxon>
        <taxon>Ixodida</taxon>
        <taxon>Ixodoidea</taxon>
        <taxon>Ixodidae</taxon>
        <taxon>Ixodinae</taxon>
        <taxon>Ixodes</taxon>
    </lineage>
</organism>
<evidence type="ECO:0000313" key="4">
    <source>
        <dbReference type="Proteomes" id="UP000001555"/>
    </source>
</evidence>
<dbReference type="Proteomes" id="UP000001555">
    <property type="component" value="Unassembled WGS sequence"/>
</dbReference>
<dbReference type="VEuPathDB" id="VectorBase:ISCI018593"/>
<evidence type="ECO:0000256" key="1">
    <source>
        <dbReference type="SAM" id="MobiDB-lite"/>
    </source>
</evidence>
<protein>
    <submittedName>
        <fullName evidence="2 3">Uncharacterized protein</fullName>
    </submittedName>
</protein>
<feature type="compositionally biased region" description="Low complexity" evidence="1">
    <location>
        <begin position="81"/>
        <end position="96"/>
    </location>
</feature>
<gene>
    <name evidence="2" type="ORF">IscW_ISCW018593</name>
</gene>
<reference evidence="3" key="2">
    <citation type="submission" date="2020-05" db="UniProtKB">
        <authorList>
            <consortium name="EnsemblMetazoa"/>
        </authorList>
    </citation>
    <scope>IDENTIFICATION</scope>
    <source>
        <strain evidence="3">wikel</strain>
    </source>
</reference>
<keyword evidence="4" id="KW-1185">Reference proteome</keyword>
<dbReference type="EMBL" id="DS746366">
    <property type="protein sequence ID" value="EEC07705.1"/>
    <property type="molecule type" value="Genomic_DNA"/>
</dbReference>
<dbReference type="AlphaFoldDB" id="B7PM83"/>
<dbReference type="PaxDb" id="6945-B7PM83"/>
<dbReference type="VEuPathDB" id="VectorBase:ISCW018593"/>
<feature type="region of interest" description="Disordered" evidence="1">
    <location>
        <begin position="1"/>
        <end position="96"/>
    </location>
</feature>
<dbReference type="HOGENOM" id="CLU_2362043_0_0_1"/>
<sequence>MLSKRLQKSVLRSHFGNTPTSHPANWSQTKARAGPGAKGKPRSTKRQPPPLGPHAARASGCGPDSTEEPSGFQRNPRPVGQSAQSQLASSARVLSE</sequence>